<feature type="domain" description="Glycosyl hydrolase family 32 N-terminal" evidence="6">
    <location>
        <begin position="29"/>
        <end position="328"/>
    </location>
</feature>
<dbReference type="GO" id="GO:0004564">
    <property type="term" value="F:beta-fructofuranosidase activity"/>
    <property type="evidence" value="ECO:0007669"/>
    <property type="project" value="UniProtKB-EC"/>
</dbReference>
<evidence type="ECO:0000313" key="9">
    <source>
        <dbReference type="Proteomes" id="UP000521032"/>
    </source>
</evidence>
<dbReference type="Gene3D" id="2.60.120.560">
    <property type="entry name" value="Exo-inulinase, domain 1"/>
    <property type="match status" value="1"/>
</dbReference>
<organism evidence="8 9">
    <name type="scientific">Phocicoccus schoeneichii</name>
    <dbReference type="NCBI Taxonomy" id="1812261"/>
    <lineage>
        <taxon>Bacteria</taxon>
        <taxon>Bacillati</taxon>
        <taxon>Bacillota</taxon>
        <taxon>Bacilli</taxon>
        <taxon>Bacillales</taxon>
        <taxon>Salinicoccaceae</taxon>
        <taxon>Phocicoccus</taxon>
    </lineage>
</organism>
<comment type="caution">
    <text evidence="8">The sequence shown here is derived from an EMBL/GenBank/DDBJ whole genome shotgun (WGS) entry which is preliminary data.</text>
</comment>
<evidence type="ECO:0000256" key="1">
    <source>
        <dbReference type="ARBA" id="ARBA00009902"/>
    </source>
</evidence>
<dbReference type="Pfam" id="PF08244">
    <property type="entry name" value="Glyco_hydro_32C"/>
    <property type="match status" value="1"/>
</dbReference>
<evidence type="ECO:0000256" key="5">
    <source>
        <dbReference type="RuleBase" id="RU362110"/>
    </source>
</evidence>
<evidence type="ECO:0000256" key="3">
    <source>
        <dbReference type="ARBA" id="ARBA00022801"/>
    </source>
</evidence>
<dbReference type="SUPFAM" id="SSF49899">
    <property type="entry name" value="Concanavalin A-like lectins/glucanases"/>
    <property type="match status" value="1"/>
</dbReference>
<dbReference type="InterPro" id="IPR013148">
    <property type="entry name" value="Glyco_hydro_32_N"/>
</dbReference>
<dbReference type="CDD" id="cd18623">
    <property type="entry name" value="GH32_ScrB-like"/>
    <property type="match status" value="1"/>
</dbReference>
<dbReference type="EMBL" id="CAJEWE010000011">
    <property type="protein sequence ID" value="CAD2079277.1"/>
    <property type="molecule type" value="Genomic_DNA"/>
</dbReference>
<gene>
    <name evidence="8" type="primary">scrB</name>
    <name evidence="8" type="ORF">JEOSCH030_01596</name>
</gene>
<dbReference type="Proteomes" id="UP000521032">
    <property type="component" value="Unassembled WGS sequence"/>
</dbReference>
<dbReference type="AlphaFoldDB" id="A0A6V7RNJ0"/>
<sequence>MDRLEHIDNEILDKAIEESMHSPYRLGYHVQPVVGTMGAPCGFCYINGLFHLFYEWQPTVTNDSVTYLYHVTTEDLVTFNYEGVKVRPESLYDNYNIYGGSLAVVNNVLTLFYTGIQEKNGEYITHQLAGEIDTGFKVQKLPAPIIRGIHSKYNTYFRNPYVFTEGSEVNLMLGTMNESEFGRAVMYRGESVESLNLLGELNTGYDMFGYFWESPEIFPIDDAAIMILNPRGLDKYKNNFWNIYQSGYMVNDFEYNSLFVDHDDFHEFDNGFDFYRPVTTLDKNNTRIMIASMSAHESEYPTEKDGFKNALTIPRVLTIKEDRVIQTPHPNLKKLRGEKITALGYFDQYPKKIQDFYGSQYELCIELKELTTNEISFLLRKSRREETVIKYNVENQTVILDRTFSGEPINEVDGTTRTVELLRPLENLTVFMDRTSIEVFLNDGEHTMTARIFPSEEAVGVELVTENGDCLVEMTYYKLSSIMEAPVITSRDKI</sequence>
<dbReference type="InterPro" id="IPR051214">
    <property type="entry name" value="GH32_Enzymes"/>
</dbReference>
<dbReference type="PANTHER" id="PTHR43101">
    <property type="entry name" value="BETA-FRUCTOSIDASE"/>
    <property type="match status" value="1"/>
</dbReference>
<feature type="domain" description="Glycosyl hydrolase family 32 C-terminal" evidence="7">
    <location>
        <begin position="355"/>
        <end position="469"/>
    </location>
</feature>
<protein>
    <recommendedName>
        <fullName evidence="2">beta-fructofuranosidase</fullName>
        <ecNumber evidence="2">3.2.1.26</ecNumber>
    </recommendedName>
</protein>
<keyword evidence="3 5" id="KW-0378">Hydrolase</keyword>
<name>A0A6V7RNJ0_9BACL</name>
<keyword evidence="9" id="KW-1185">Reference proteome</keyword>
<proteinExistence type="inferred from homology"/>
<dbReference type="Gene3D" id="2.115.10.20">
    <property type="entry name" value="Glycosyl hydrolase domain, family 43"/>
    <property type="match status" value="1"/>
</dbReference>
<dbReference type="InterPro" id="IPR013320">
    <property type="entry name" value="ConA-like_dom_sf"/>
</dbReference>
<dbReference type="EC" id="3.2.1.26" evidence="2"/>
<dbReference type="Pfam" id="PF00251">
    <property type="entry name" value="Glyco_hydro_32N"/>
    <property type="match status" value="1"/>
</dbReference>
<reference evidence="8 9" key="1">
    <citation type="submission" date="2020-07" db="EMBL/GenBank/DDBJ databases">
        <authorList>
            <person name="Criscuolo A."/>
        </authorList>
    </citation>
    <scope>NUCLEOTIDE SEQUENCE [LARGE SCALE GENOMIC DNA]</scope>
    <source>
        <strain evidence="9">CIP 111030</strain>
    </source>
</reference>
<dbReference type="InterPro" id="IPR013189">
    <property type="entry name" value="Glyco_hydro_32_C"/>
</dbReference>
<evidence type="ECO:0000256" key="2">
    <source>
        <dbReference type="ARBA" id="ARBA00012758"/>
    </source>
</evidence>
<dbReference type="InterPro" id="IPR001362">
    <property type="entry name" value="Glyco_hydro_32"/>
</dbReference>
<dbReference type="SMART" id="SM00640">
    <property type="entry name" value="Glyco_32"/>
    <property type="match status" value="1"/>
</dbReference>
<comment type="similarity">
    <text evidence="1 5">Belongs to the glycosyl hydrolase 32 family.</text>
</comment>
<evidence type="ECO:0000313" key="8">
    <source>
        <dbReference type="EMBL" id="CAD2079277.1"/>
    </source>
</evidence>
<dbReference type="PANTHER" id="PTHR43101:SF1">
    <property type="entry name" value="BETA-FRUCTOSIDASE"/>
    <property type="match status" value="1"/>
</dbReference>
<evidence type="ECO:0000256" key="4">
    <source>
        <dbReference type="ARBA" id="ARBA00023295"/>
    </source>
</evidence>
<evidence type="ECO:0000259" key="6">
    <source>
        <dbReference type="Pfam" id="PF00251"/>
    </source>
</evidence>
<dbReference type="GO" id="GO:0005975">
    <property type="term" value="P:carbohydrate metabolic process"/>
    <property type="evidence" value="ECO:0007669"/>
    <property type="project" value="InterPro"/>
</dbReference>
<keyword evidence="4 5" id="KW-0326">Glycosidase</keyword>
<accession>A0A6V7RNJ0</accession>
<dbReference type="RefSeq" id="WP_186088409.1">
    <property type="nucleotide sequence ID" value="NZ_BMDB01000004.1"/>
</dbReference>
<dbReference type="InterPro" id="IPR023296">
    <property type="entry name" value="Glyco_hydro_beta-prop_sf"/>
</dbReference>
<dbReference type="SUPFAM" id="SSF75005">
    <property type="entry name" value="Arabinanase/levansucrase/invertase"/>
    <property type="match status" value="1"/>
</dbReference>
<evidence type="ECO:0000259" key="7">
    <source>
        <dbReference type="Pfam" id="PF08244"/>
    </source>
</evidence>